<dbReference type="PANTHER" id="PTHR35393">
    <property type="entry name" value="CHROMOSOME 1, WHOLE GENOME SHOTGUN SEQUENCE"/>
    <property type="match status" value="1"/>
</dbReference>
<dbReference type="Pfam" id="PF24840">
    <property type="entry name" value="NTF2_SigF"/>
    <property type="match status" value="1"/>
</dbReference>
<organism evidence="3 4">
    <name type="scientific">Stachybotrys chartarum (strain CBS 109288 / IBT 7711)</name>
    <name type="common">Toxic black mold</name>
    <name type="synonym">Stilbospora chartarum</name>
    <dbReference type="NCBI Taxonomy" id="1280523"/>
    <lineage>
        <taxon>Eukaryota</taxon>
        <taxon>Fungi</taxon>
        <taxon>Dikarya</taxon>
        <taxon>Ascomycota</taxon>
        <taxon>Pezizomycotina</taxon>
        <taxon>Sordariomycetes</taxon>
        <taxon>Hypocreomycetidae</taxon>
        <taxon>Hypocreales</taxon>
        <taxon>Stachybotryaceae</taxon>
        <taxon>Stachybotrys</taxon>
    </lineage>
</organism>
<feature type="domain" description="SigF-like NTF2-like" evidence="2">
    <location>
        <begin position="22"/>
        <end position="142"/>
    </location>
</feature>
<dbReference type="InterPro" id="IPR057514">
    <property type="entry name" value="NTF2_SigF"/>
</dbReference>
<evidence type="ECO:0000313" key="3">
    <source>
        <dbReference type="EMBL" id="KEY72481.1"/>
    </source>
</evidence>
<proteinExistence type="predicted"/>
<sequence>MDHPGMYFGHSLRATVLTRTLVKEIAGIVTALTTGSPEEQATALNTYYLPDASFTHPFCRVPSFPTRALPIVGDVDSRLLILAIYKWYKTLSPKIEITVDSAVFDQRTGLLYVSARQTFALWFVPFYKAPVSLMCRLHLRQRTSWVSQETVSRNHLTEGRESSALSGPGQERSKYYIAKQEDFYSIPDVIRFLMPVPGPFLWYCWQLFCTFLCAGLLIFLWPLYQILNKDSRQKKQ</sequence>
<feature type="transmembrane region" description="Helical" evidence="1">
    <location>
        <begin position="200"/>
        <end position="224"/>
    </location>
</feature>
<reference evidence="3 4" key="1">
    <citation type="journal article" date="2014" name="BMC Genomics">
        <title>Comparative genome sequencing reveals chemotype-specific gene clusters in the toxigenic black mold Stachybotrys.</title>
        <authorList>
            <person name="Semeiks J."/>
            <person name="Borek D."/>
            <person name="Otwinowski Z."/>
            <person name="Grishin N.V."/>
        </authorList>
    </citation>
    <scope>NUCLEOTIDE SEQUENCE [LARGE SCALE GENOMIC DNA]</scope>
    <source>
        <strain evidence="4">CBS 109288 / IBT 7711</strain>
    </source>
</reference>
<dbReference type="PANTHER" id="PTHR35393:SF1">
    <property type="entry name" value="SNOAL-LIKE DOMAIN-CONTAINING PROTEIN"/>
    <property type="match status" value="1"/>
</dbReference>
<dbReference type="HOGENOM" id="CLU_079426_0_0_1"/>
<dbReference type="Proteomes" id="UP000028045">
    <property type="component" value="Unassembled WGS sequence"/>
</dbReference>
<dbReference type="AlphaFoldDB" id="A0A084B4K2"/>
<evidence type="ECO:0000313" key="4">
    <source>
        <dbReference type="Proteomes" id="UP000028045"/>
    </source>
</evidence>
<gene>
    <name evidence="3" type="ORF">S7711_05156</name>
</gene>
<keyword evidence="1" id="KW-1133">Transmembrane helix</keyword>
<keyword evidence="1" id="KW-0812">Transmembrane</keyword>
<evidence type="ECO:0000256" key="1">
    <source>
        <dbReference type="SAM" id="Phobius"/>
    </source>
</evidence>
<name>A0A084B4K2_STACB</name>
<keyword evidence="4" id="KW-1185">Reference proteome</keyword>
<dbReference type="OrthoDB" id="2344312at2759"/>
<protein>
    <recommendedName>
        <fullName evidence="2">SigF-like NTF2-like domain-containing protein</fullName>
    </recommendedName>
</protein>
<evidence type="ECO:0000259" key="2">
    <source>
        <dbReference type="Pfam" id="PF24840"/>
    </source>
</evidence>
<accession>A0A084B4K2</accession>
<keyword evidence="1" id="KW-0472">Membrane</keyword>
<dbReference type="EMBL" id="KL648087">
    <property type="protein sequence ID" value="KEY72481.1"/>
    <property type="molecule type" value="Genomic_DNA"/>
</dbReference>